<dbReference type="CDD" id="cd00452">
    <property type="entry name" value="KDPG_aldolase"/>
    <property type="match status" value="1"/>
</dbReference>
<reference evidence="6 7" key="1">
    <citation type="journal article" date="2015" name="Stand. Genomic Sci.">
        <title>Genomic Encyclopedia of Bacterial and Archaeal Type Strains, Phase III: the genomes of soil and plant-associated and newly described type strains.</title>
        <authorList>
            <person name="Whitman W.B."/>
            <person name="Woyke T."/>
            <person name="Klenk H.P."/>
            <person name="Zhou Y."/>
            <person name="Lilburn T.G."/>
            <person name="Beck B.J."/>
            <person name="De Vos P."/>
            <person name="Vandamme P."/>
            <person name="Eisen J.A."/>
            <person name="Garrity G."/>
            <person name="Hugenholtz P."/>
            <person name="Kyrpides N.C."/>
        </authorList>
    </citation>
    <scope>NUCLEOTIDE SEQUENCE [LARGE SCALE GENOMIC DNA]</scope>
    <source>
        <strain evidence="6 7">CGMCC 1.5364</strain>
    </source>
</reference>
<dbReference type="PANTHER" id="PTHR30246">
    <property type="entry name" value="2-KETO-3-DEOXY-6-PHOSPHOGLUCONATE ALDOLASE"/>
    <property type="match status" value="1"/>
</dbReference>
<dbReference type="GO" id="GO:0016829">
    <property type="term" value="F:lyase activity"/>
    <property type="evidence" value="ECO:0007669"/>
    <property type="project" value="UniProtKB-KW"/>
</dbReference>
<comment type="pathway">
    <text evidence="1">Carbohydrate acid metabolism.</text>
</comment>
<comment type="subunit">
    <text evidence="3">Homotrimer.</text>
</comment>
<dbReference type="NCBIfam" id="NF006600">
    <property type="entry name" value="PRK09140.1"/>
    <property type="match status" value="1"/>
</dbReference>
<evidence type="ECO:0000313" key="7">
    <source>
        <dbReference type="Proteomes" id="UP000316225"/>
    </source>
</evidence>
<evidence type="ECO:0000313" key="6">
    <source>
        <dbReference type="EMBL" id="TWI33278.1"/>
    </source>
</evidence>
<dbReference type="InterPro" id="IPR000887">
    <property type="entry name" value="Aldlse_KDPG_KHG"/>
</dbReference>
<dbReference type="InterPro" id="IPR013785">
    <property type="entry name" value="Aldolase_TIM"/>
</dbReference>
<evidence type="ECO:0000256" key="4">
    <source>
        <dbReference type="ARBA" id="ARBA00023239"/>
    </source>
</evidence>
<protein>
    <submittedName>
        <fullName evidence="6">2-keto-3-deoxy-phosphogalactonate aldolase</fullName>
    </submittedName>
</protein>
<proteinExistence type="inferred from homology"/>
<dbReference type="Proteomes" id="UP000316225">
    <property type="component" value="Unassembled WGS sequence"/>
</dbReference>
<name>A0A562NM74_9RHOB</name>
<dbReference type="InterPro" id="IPR031338">
    <property type="entry name" value="KDPG/KHG_AS_2"/>
</dbReference>
<accession>A0A562NM74</accession>
<dbReference type="Pfam" id="PF01081">
    <property type="entry name" value="Aldolase"/>
    <property type="match status" value="1"/>
</dbReference>
<sequence>MSLPIIAILRGITPSEALPVAKALIDAGIDQIEVPLNSPQPLDSIKAMLDAYGHSATIGAGTVLTVADVQAVAEVGAAMIVSPNADPDVIRQTHKLGLLSYPGVYTATECFAAIAAGASGLKLFPADQAGIGTLKALRAVLPPEMPVFAVGGVGPADFATWLQAGANGFGIGGALYRPGDVPDVVAKRAAEIVTAMKAVA</sequence>
<evidence type="ECO:0000256" key="3">
    <source>
        <dbReference type="ARBA" id="ARBA00011233"/>
    </source>
</evidence>
<gene>
    <name evidence="6" type="ORF">IQ24_02419</name>
</gene>
<comment type="similarity">
    <text evidence="2">Belongs to the KHG/KDPG aldolase family.</text>
</comment>
<comment type="caution">
    <text evidence="6">The sequence shown here is derived from an EMBL/GenBank/DDBJ whole genome shotgun (WGS) entry which is preliminary data.</text>
</comment>
<organism evidence="6 7">
    <name type="scientific">Paracoccus sulfuroxidans</name>
    <dbReference type="NCBI Taxonomy" id="384678"/>
    <lineage>
        <taxon>Bacteria</taxon>
        <taxon>Pseudomonadati</taxon>
        <taxon>Pseudomonadota</taxon>
        <taxon>Alphaproteobacteria</taxon>
        <taxon>Rhodobacterales</taxon>
        <taxon>Paracoccaceae</taxon>
        <taxon>Paracoccus</taxon>
    </lineage>
</organism>
<dbReference type="Gene3D" id="3.20.20.70">
    <property type="entry name" value="Aldolase class I"/>
    <property type="match status" value="1"/>
</dbReference>
<evidence type="ECO:0000256" key="1">
    <source>
        <dbReference type="ARBA" id="ARBA00004761"/>
    </source>
</evidence>
<dbReference type="RefSeq" id="WP_145398225.1">
    <property type="nucleotide sequence ID" value="NZ_VLKU01000007.1"/>
</dbReference>
<dbReference type="OrthoDB" id="7204076at2"/>
<dbReference type="SUPFAM" id="SSF51569">
    <property type="entry name" value="Aldolase"/>
    <property type="match status" value="1"/>
</dbReference>
<keyword evidence="7" id="KW-1185">Reference proteome</keyword>
<dbReference type="PROSITE" id="PS00160">
    <property type="entry name" value="ALDOLASE_KDPG_KHG_2"/>
    <property type="match status" value="1"/>
</dbReference>
<evidence type="ECO:0000256" key="2">
    <source>
        <dbReference type="ARBA" id="ARBA00006906"/>
    </source>
</evidence>
<dbReference type="PANTHER" id="PTHR30246:SF1">
    <property type="entry name" value="2-DEHYDRO-3-DEOXY-6-PHOSPHOGALACTONATE ALDOLASE-RELATED"/>
    <property type="match status" value="1"/>
</dbReference>
<evidence type="ECO:0000256" key="5">
    <source>
        <dbReference type="ARBA" id="ARBA00023277"/>
    </source>
</evidence>
<keyword evidence="5" id="KW-0119">Carbohydrate metabolism</keyword>
<dbReference type="EMBL" id="VLKU01000007">
    <property type="protein sequence ID" value="TWI33278.1"/>
    <property type="molecule type" value="Genomic_DNA"/>
</dbReference>
<dbReference type="AlphaFoldDB" id="A0A562NM74"/>
<keyword evidence="4" id="KW-0456">Lyase</keyword>